<feature type="domain" description="Integrase SAM-like N-terminal" evidence="2">
    <location>
        <begin position="8"/>
        <end position="50"/>
    </location>
</feature>
<name>A0A5P1RB35_9GAMM</name>
<keyword evidence="4" id="KW-1185">Reference proteome</keyword>
<dbReference type="EMBL" id="CP043869">
    <property type="protein sequence ID" value="QEQ96807.1"/>
    <property type="molecule type" value="Genomic_DNA"/>
</dbReference>
<gene>
    <name evidence="3" type="ORF">F0U83_08790</name>
</gene>
<dbReference type="GO" id="GO:0015074">
    <property type="term" value="P:DNA integration"/>
    <property type="evidence" value="ECO:0007669"/>
    <property type="project" value="InterPro"/>
</dbReference>
<dbReference type="AlphaFoldDB" id="A0A5P1RB35"/>
<dbReference type="GO" id="GO:0003677">
    <property type="term" value="F:DNA binding"/>
    <property type="evidence" value="ECO:0007669"/>
    <property type="project" value="UniProtKB-KW"/>
</dbReference>
<dbReference type="RefSeq" id="WP_138987417.1">
    <property type="nucleotide sequence ID" value="NZ_CP043869.1"/>
</dbReference>
<sequence length="56" mass="6939">MRKYKSDLLESVRRAIMVRHYSIRTEQAYIHWIRRYIFFINKQHPSTCGLKKLRIS</sequence>
<keyword evidence="1" id="KW-0238">DNA-binding</keyword>
<accession>A0A5P1RB35</accession>
<evidence type="ECO:0000313" key="4">
    <source>
        <dbReference type="Proteomes" id="UP000324760"/>
    </source>
</evidence>
<organism evidence="3 4">
    <name type="scientific">Neptunomonas concharum</name>
    <dbReference type="NCBI Taxonomy" id="1031538"/>
    <lineage>
        <taxon>Bacteria</taxon>
        <taxon>Pseudomonadati</taxon>
        <taxon>Pseudomonadota</taxon>
        <taxon>Gammaproteobacteria</taxon>
        <taxon>Oceanospirillales</taxon>
        <taxon>Oceanospirillaceae</taxon>
        <taxon>Neptunomonas</taxon>
    </lineage>
</organism>
<dbReference type="KEGG" id="ncu:F0U83_08790"/>
<reference evidence="3 4" key="1">
    <citation type="journal article" date="2019" name="Biochem. Eng. J.">
        <title>Metabolic engineering of the marine bacteria Neptunomonas concharum for the production of acetoin and meso-2,3-butanediol from acetate.</title>
        <authorList>
            <person name="Li W."/>
            <person name="Pu N."/>
            <person name="Liu C.-X."/>
            <person name="Yuan Q.-P."/>
            <person name="Li Z.-J."/>
        </authorList>
    </citation>
    <scope>NUCLEOTIDE SEQUENCE [LARGE SCALE GENOMIC DNA]</scope>
    <source>
        <strain evidence="3 4">JCM17730</strain>
    </source>
</reference>
<dbReference type="Gene3D" id="1.10.150.130">
    <property type="match status" value="1"/>
</dbReference>
<evidence type="ECO:0000313" key="3">
    <source>
        <dbReference type="EMBL" id="QEQ96807.1"/>
    </source>
</evidence>
<evidence type="ECO:0000256" key="1">
    <source>
        <dbReference type="ARBA" id="ARBA00023125"/>
    </source>
</evidence>
<dbReference type="InterPro" id="IPR010998">
    <property type="entry name" value="Integrase_recombinase_N"/>
</dbReference>
<dbReference type="OrthoDB" id="9801717at2"/>
<dbReference type="Proteomes" id="UP000324760">
    <property type="component" value="Chromosome"/>
</dbReference>
<evidence type="ECO:0000259" key="2">
    <source>
        <dbReference type="Pfam" id="PF13495"/>
    </source>
</evidence>
<proteinExistence type="predicted"/>
<protein>
    <recommendedName>
        <fullName evidence="2">Integrase SAM-like N-terminal domain-containing protein</fullName>
    </recommendedName>
</protein>
<dbReference type="Pfam" id="PF13495">
    <property type="entry name" value="Phage_int_SAM_4"/>
    <property type="match status" value="1"/>
</dbReference>
<dbReference type="InterPro" id="IPR004107">
    <property type="entry name" value="Integrase_SAM-like_N"/>
</dbReference>